<evidence type="ECO:0000256" key="5">
    <source>
        <dbReference type="ARBA" id="ARBA00022842"/>
    </source>
</evidence>
<dbReference type="PANTHER" id="PTHR12992:SF11">
    <property type="entry name" value="MITOCHONDRIAL COENZYME A DIPHOSPHATASE NUDT8"/>
    <property type="match status" value="1"/>
</dbReference>
<keyword evidence="9" id="KW-1185">Reference proteome</keyword>
<evidence type="ECO:0000256" key="6">
    <source>
        <dbReference type="ARBA" id="ARBA00023211"/>
    </source>
</evidence>
<dbReference type="EMBL" id="CP117811">
    <property type="protein sequence ID" value="WDE96427.1"/>
    <property type="molecule type" value="Genomic_DNA"/>
</dbReference>
<evidence type="ECO:0000259" key="7">
    <source>
        <dbReference type="PROSITE" id="PS51462"/>
    </source>
</evidence>
<dbReference type="Proteomes" id="UP001214250">
    <property type="component" value="Chromosome 1"/>
</dbReference>
<gene>
    <name evidence="8" type="ORF">PQO03_00405</name>
</gene>
<dbReference type="InterPro" id="IPR015797">
    <property type="entry name" value="NUDIX_hydrolase-like_dom_sf"/>
</dbReference>
<keyword evidence="5" id="KW-0460">Magnesium</keyword>
<organism evidence="8 9">
    <name type="scientific">Lentisphaera profundi</name>
    <dbReference type="NCBI Taxonomy" id="1658616"/>
    <lineage>
        <taxon>Bacteria</taxon>
        <taxon>Pseudomonadati</taxon>
        <taxon>Lentisphaerota</taxon>
        <taxon>Lentisphaeria</taxon>
        <taxon>Lentisphaerales</taxon>
        <taxon>Lentisphaeraceae</taxon>
        <taxon>Lentisphaera</taxon>
    </lineage>
</organism>
<dbReference type="PROSITE" id="PS51462">
    <property type="entry name" value="NUDIX"/>
    <property type="match status" value="1"/>
</dbReference>
<keyword evidence="6" id="KW-0464">Manganese</keyword>
<keyword evidence="4" id="KW-0378">Hydrolase</keyword>
<name>A0ABY7VRU0_9BACT</name>
<dbReference type="RefSeq" id="WP_274150493.1">
    <property type="nucleotide sequence ID" value="NZ_CP117811.1"/>
</dbReference>
<dbReference type="InterPro" id="IPR045121">
    <property type="entry name" value="CoAse"/>
</dbReference>
<protein>
    <submittedName>
        <fullName evidence="8">CoA pyrophosphatase</fullName>
    </submittedName>
</protein>
<proteinExistence type="predicted"/>
<dbReference type="InterPro" id="IPR000086">
    <property type="entry name" value="NUDIX_hydrolase_dom"/>
</dbReference>
<dbReference type="PANTHER" id="PTHR12992">
    <property type="entry name" value="NUDIX HYDROLASE"/>
    <property type="match status" value="1"/>
</dbReference>
<sequence>MIAQAAVSLILCDDKILILKRSINDIDPWSGHLSLPGGKIDPEDSSPLAAAIRETREECDFALDQHSDYEELPMLSAGGTVGHPMWVQPYFFELEHEPQITLDLREHYEYYWVSLDYLRKPQFHLKKQKSKNYPDLDFTCIDIEGTDLWGFTYQLIMSHFQISID</sequence>
<keyword evidence="3" id="KW-0479">Metal-binding</keyword>
<dbReference type="SUPFAM" id="SSF55811">
    <property type="entry name" value="Nudix"/>
    <property type="match status" value="1"/>
</dbReference>
<reference evidence="8 9" key="1">
    <citation type="submission" date="2023-02" db="EMBL/GenBank/DDBJ databases">
        <title>Genome sequence of Lentisphaera profundi SAORIC-696.</title>
        <authorList>
            <person name="Kim e."/>
            <person name="Cho J.-C."/>
            <person name="Choi A."/>
            <person name="Kang I."/>
        </authorList>
    </citation>
    <scope>NUCLEOTIDE SEQUENCE [LARGE SCALE GENOMIC DNA]</scope>
    <source>
        <strain evidence="8 9">SAORIC-696</strain>
    </source>
</reference>
<comment type="cofactor">
    <cofactor evidence="2">
        <name>Mg(2+)</name>
        <dbReference type="ChEBI" id="CHEBI:18420"/>
    </cofactor>
</comment>
<evidence type="ECO:0000256" key="3">
    <source>
        <dbReference type="ARBA" id="ARBA00022723"/>
    </source>
</evidence>
<comment type="cofactor">
    <cofactor evidence="1">
        <name>Mn(2+)</name>
        <dbReference type="ChEBI" id="CHEBI:29035"/>
    </cofactor>
</comment>
<accession>A0ABY7VRU0</accession>
<evidence type="ECO:0000256" key="2">
    <source>
        <dbReference type="ARBA" id="ARBA00001946"/>
    </source>
</evidence>
<evidence type="ECO:0000256" key="1">
    <source>
        <dbReference type="ARBA" id="ARBA00001936"/>
    </source>
</evidence>
<evidence type="ECO:0000313" key="9">
    <source>
        <dbReference type="Proteomes" id="UP001214250"/>
    </source>
</evidence>
<dbReference type="Pfam" id="PF00293">
    <property type="entry name" value="NUDIX"/>
    <property type="match status" value="1"/>
</dbReference>
<dbReference type="CDD" id="cd03426">
    <property type="entry name" value="NUDIX_CoAse_Nudt7"/>
    <property type="match status" value="1"/>
</dbReference>
<evidence type="ECO:0000313" key="8">
    <source>
        <dbReference type="EMBL" id="WDE96427.1"/>
    </source>
</evidence>
<evidence type="ECO:0000256" key="4">
    <source>
        <dbReference type="ARBA" id="ARBA00022801"/>
    </source>
</evidence>
<feature type="domain" description="Nudix hydrolase" evidence="7">
    <location>
        <begin position="1"/>
        <end position="138"/>
    </location>
</feature>
<dbReference type="Gene3D" id="3.90.79.10">
    <property type="entry name" value="Nucleoside Triphosphate Pyrophosphohydrolase"/>
    <property type="match status" value="1"/>
</dbReference>